<dbReference type="PROSITE" id="PS00369">
    <property type="entry name" value="PTS_HPR_HIS"/>
    <property type="match status" value="1"/>
</dbReference>
<dbReference type="EMBL" id="QSRJ01000009">
    <property type="protein sequence ID" value="RGL09541.1"/>
    <property type="molecule type" value="Genomic_DNA"/>
</dbReference>
<keyword evidence="4" id="KW-0963">Cytoplasm</keyword>
<evidence type="ECO:0000256" key="2">
    <source>
        <dbReference type="ARBA" id="ARBA00004496"/>
    </source>
</evidence>
<accession>A0A2V2D2I1</accession>
<evidence type="ECO:0000256" key="4">
    <source>
        <dbReference type="ARBA" id="ARBA00022490"/>
    </source>
</evidence>
<dbReference type="Pfam" id="PF00381">
    <property type="entry name" value="PTS-HPr"/>
    <property type="match status" value="1"/>
</dbReference>
<dbReference type="PANTHER" id="PTHR33705">
    <property type="entry name" value="PHOSPHOCARRIER PROTEIN HPR"/>
    <property type="match status" value="1"/>
</dbReference>
<evidence type="ECO:0000313" key="8">
    <source>
        <dbReference type="Proteomes" id="UP000260943"/>
    </source>
</evidence>
<evidence type="ECO:0000256" key="3">
    <source>
        <dbReference type="ARBA" id="ARBA00020422"/>
    </source>
</evidence>
<evidence type="ECO:0000259" key="6">
    <source>
        <dbReference type="PROSITE" id="PS51350"/>
    </source>
</evidence>
<dbReference type="PROSITE" id="PS51350">
    <property type="entry name" value="PTS_HPR_DOM"/>
    <property type="match status" value="1"/>
</dbReference>
<feature type="domain" description="HPr" evidence="6">
    <location>
        <begin position="1"/>
        <end position="90"/>
    </location>
</feature>
<keyword evidence="5" id="KW-0598">Phosphotransferase system</keyword>
<evidence type="ECO:0000256" key="5">
    <source>
        <dbReference type="ARBA" id="ARBA00022683"/>
    </source>
</evidence>
<comment type="function">
    <text evidence="1">General (non sugar-specific) component of the phosphoenolpyruvate-dependent sugar phosphotransferase system (sugar PTS). This major carbohydrate active-transport system catalyzes the phosphorylation of incoming sugar substrates concomitantly with their translocation across the cell membrane. The phosphoryl group from phosphoenolpyruvate (PEP) is transferred to the phosphoryl carrier protein HPr by enzyme I. Phospho-HPr then transfers it to the PTS EIIA domain.</text>
</comment>
<dbReference type="GO" id="GO:0009401">
    <property type="term" value="P:phosphoenolpyruvate-dependent sugar phosphotransferase system"/>
    <property type="evidence" value="ECO:0007669"/>
    <property type="project" value="UniProtKB-KW"/>
</dbReference>
<dbReference type="NCBIfam" id="TIGR01003">
    <property type="entry name" value="PTS_HPr_family"/>
    <property type="match status" value="1"/>
</dbReference>
<dbReference type="GO" id="GO:0005737">
    <property type="term" value="C:cytoplasm"/>
    <property type="evidence" value="ECO:0007669"/>
    <property type="project" value="UniProtKB-SubCell"/>
</dbReference>
<dbReference type="InterPro" id="IPR035895">
    <property type="entry name" value="HPr-like_sf"/>
</dbReference>
<dbReference type="InterPro" id="IPR001020">
    <property type="entry name" value="PTS_HPr_His_P_site"/>
</dbReference>
<comment type="subcellular location">
    <subcellularLocation>
        <location evidence="2">Cytoplasm</location>
    </subcellularLocation>
</comment>
<dbReference type="SUPFAM" id="SSF55594">
    <property type="entry name" value="HPr-like"/>
    <property type="match status" value="1"/>
</dbReference>
<dbReference type="CDD" id="cd00367">
    <property type="entry name" value="PTS-HPr_like"/>
    <property type="match status" value="1"/>
</dbReference>
<name>A0A2V2D2I1_9ACTN</name>
<evidence type="ECO:0000256" key="1">
    <source>
        <dbReference type="ARBA" id="ARBA00003681"/>
    </source>
</evidence>
<dbReference type="PRINTS" id="PR00107">
    <property type="entry name" value="PHOSPHOCPHPR"/>
</dbReference>
<dbReference type="Proteomes" id="UP000260943">
    <property type="component" value="Unassembled WGS sequence"/>
</dbReference>
<organism evidence="7 8">
    <name type="scientific">Collinsella tanakaei</name>
    <dbReference type="NCBI Taxonomy" id="626935"/>
    <lineage>
        <taxon>Bacteria</taxon>
        <taxon>Bacillati</taxon>
        <taxon>Actinomycetota</taxon>
        <taxon>Coriobacteriia</taxon>
        <taxon>Coriobacteriales</taxon>
        <taxon>Coriobacteriaceae</taxon>
        <taxon>Collinsella</taxon>
    </lineage>
</organism>
<dbReference type="RefSeq" id="WP_117679945.1">
    <property type="nucleotide sequence ID" value="NZ_CAJJKC010000004.1"/>
</dbReference>
<sequence>MVSKVTTVLNPSGIHARPASLFVQCASGFKSSISVRDVTKDGDAKDAKSILMVMSLGMACGDQIEIVAEGEDESDALEALVSLVDSGCGE</sequence>
<gene>
    <name evidence="7" type="ORF">DXC81_08045</name>
</gene>
<dbReference type="InterPro" id="IPR000032">
    <property type="entry name" value="HPr-like"/>
</dbReference>
<comment type="caution">
    <text evidence="7">The sequence shown here is derived from an EMBL/GenBank/DDBJ whole genome shotgun (WGS) entry which is preliminary data.</text>
</comment>
<dbReference type="InterPro" id="IPR050399">
    <property type="entry name" value="HPr"/>
</dbReference>
<dbReference type="PANTHER" id="PTHR33705:SF2">
    <property type="entry name" value="PHOSPHOCARRIER PROTEIN NPR"/>
    <property type="match status" value="1"/>
</dbReference>
<dbReference type="Gene3D" id="3.30.1340.10">
    <property type="entry name" value="HPr-like"/>
    <property type="match status" value="1"/>
</dbReference>
<proteinExistence type="predicted"/>
<evidence type="ECO:0000313" key="7">
    <source>
        <dbReference type="EMBL" id="RGL09541.1"/>
    </source>
</evidence>
<dbReference type="AlphaFoldDB" id="A0A2V2D2I1"/>
<protein>
    <recommendedName>
        <fullName evidence="3">Phosphocarrier protein HPr</fullName>
    </recommendedName>
</protein>
<reference evidence="7 8" key="1">
    <citation type="submission" date="2018-08" db="EMBL/GenBank/DDBJ databases">
        <title>A genome reference for cultivated species of the human gut microbiota.</title>
        <authorList>
            <person name="Zou Y."/>
            <person name="Xue W."/>
            <person name="Luo G."/>
        </authorList>
    </citation>
    <scope>NUCLEOTIDE SEQUENCE [LARGE SCALE GENOMIC DNA]</scope>
    <source>
        <strain evidence="7 8">TF08-14</strain>
    </source>
</reference>